<accession>A0ABW5DT98</accession>
<evidence type="ECO:0000313" key="3">
    <source>
        <dbReference type="Proteomes" id="UP001597295"/>
    </source>
</evidence>
<dbReference type="EMBL" id="JBHUIP010000012">
    <property type="protein sequence ID" value="MFD2263711.1"/>
    <property type="molecule type" value="Genomic_DNA"/>
</dbReference>
<name>A0ABW5DT98_9PROT</name>
<reference evidence="3" key="1">
    <citation type="journal article" date="2019" name="Int. J. Syst. Evol. Microbiol.">
        <title>The Global Catalogue of Microorganisms (GCM) 10K type strain sequencing project: providing services to taxonomists for standard genome sequencing and annotation.</title>
        <authorList>
            <consortium name="The Broad Institute Genomics Platform"/>
            <consortium name="The Broad Institute Genome Sequencing Center for Infectious Disease"/>
            <person name="Wu L."/>
            <person name="Ma J."/>
        </authorList>
    </citation>
    <scope>NUCLEOTIDE SEQUENCE [LARGE SCALE GENOMIC DNA]</scope>
    <source>
        <strain evidence="3">CGMCC 1.19062</strain>
    </source>
</reference>
<evidence type="ECO:0000313" key="2">
    <source>
        <dbReference type="EMBL" id="MFD2263711.1"/>
    </source>
</evidence>
<dbReference type="PANTHER" id="PTHR30160:SF1">
    <property type="entry name" value="LIPOPOLYSACCHARIDE 1,2-N-ACETYLGLUCOSAMINETRANSFERASE-RELATED"/>
    <property type="match status" value="1"/>
</dbReference>
<dbReference type="PANTHER" id="PTHR30160">
    <property type="entry name" value="TETRAACYLDISACCHARIDE 4'-KINASE-RELATED"/>
    <property type="match status" value="1"/>
</dbReference>
<dbReference type="RefSeq" id="WP_379876740.1">
    <property type="nucleotide sequence ID" value="NZ_JBHUIP010000012.1"/>
</dbReference>
<feature type="compositionally biased region" description="Pro residues" evidence="1">
    <location>
        <begin position="336"/>
        <end position="349"/>
    </location>
</feature>
<organism evidence="2 3">
    <name type="scientific">Lacibacterium aquatile</name>
    <dbReference type="NCBI Taxonomy" id="1168082"/>
    <lineage>
        <taxon>Bacteria</taxon>
        <taxon>Pseudomonadati</taxon>
        <taxon>Pseudomonadota</taxon>
        <taxon>Alphaproteobacteria</taxon>
        <taxon>Rhodospirillales</taxon>
        <taxon>Rhodospirillaceae</taxon>
    </lineage>
</organism>
<evidence type="ECO:0000256" key="1">
    <source>
        <dbReference type="SAM" id="MobiDB-lite"/>
    </source>
</evidence>
<sequence length="356" mass="37889">MTGLSLPESPRLLIYSTDDPPSQAARRIPFLRALRDSFPDAHITWLAGRGASAYRSVYAQLVAGLVNEVIDEAGIGESWIEMFGRALPGRTFDLVIDTQEAFGTMLAVRGISTRQFVSSAGGFLLSSVRPGPETPPMPVAPVHRLLWLLALTSGIAPDPFAPLPMSGEVLRLAETLMPSGGLYLALTPGLTSRGQSWPLESFARAARSLIGNGWRPAFFLTPEESLKREEIAAAVPGAIFPLQQPQARRYNGRPDLTVALAGRCQAALVAPSDMAHLLAIAGMPMVALTPDSYPLDLLPFASRLDRLTPSDCGAPGGTLDRIPPSRALQAVSDLMAPPPAPPPAAPPPSASTRRVR</sequence>
<gene>
    <name evidence="2" type="ORF">ACFSM5_12495</name>
</gene>
<comment type="caution">
    <text evidence="2">The sequence shown here is derived from an EMBL/GenBank/DDBJ whole genome shotgun (WGS) entry which is preliminary data.</text>
</comment>
<protein>
    <submittedName>
        <fullName evidence="2">Glycosyltransferase family 9 protein</fullName>
    </submittedName>
</protein>
<dbReference type="Proteomes" id="UP001597295">
    <property type="component" value="Unassembled WGS sequence"/>
</dbReference>
<feature type="region of interest" description="Disordered" evidence="1">
    <location>
        <begin position="311"/>
        <end position="356"/>
    </location>
</feature>
<dbReference type="InterPro" id="IPR051199">
    <property type="entry name" value="LPS_LOS_Heptosyltrfase"/>
</dbReference>
<dbReference type="SUPFAM" id="SSF53756">
    <property type="entry name" value="UDP-Glycosyltransferase/glycogen phosphorylase"/>
    <property type="match status" value="1"/>
</dbReference>
<proteinExistence type="predicted"/>
<dbReference type="Gene3D" id="3.40.50.2000">
    <property type="entry name" value="Glycogen Phosphorylase B"/>
    <property type="match status" value="2"/>
</dbReference>
<keyword evidence="3" id="KW-1185">Reference proteome</keyword>